<evidence type="ECO:0000256" key="13">
    <source>
        <dbReference type="ARBA" id="ARBA00041876"/>
    </source>
</evidence>
<protein>
    <recommendedName>
        <fullName evidence="12">Mitochondrial S-adenosylmethionine carrier protein</fullName>
    </recommendedName>
    <alternativeName>
        <fullName evidence="13">Solute carrier family 25 member 26</fullName>
    </alternativeName>
</protein>
<dbReference type="Pfam" id="PF00153">
    <property type="entry name" value="Mito_carr"/>
    <property type="match status" value="3"/>
</dbReference>
<dbReference type="PROSITE" id="PS50920">
    <property type="entry name" value="SOLCAR"/>
    <property type="match status" value="3"/>
</dbReference>
<evidence type="ECO:0000256" key="3">
    <source>
        <dbReference type="ARBA" id="ARBA00022448"/>
    </source>
</evidence>
<comment type="catalytic activity">
    <reaction evidence="10">
        <text>S-adenosyl-L-homocysteine(out) + S-adenosyl-L-methionine(in) = S-adenosyl-L-homocysteine(in) + S-adenosyl-L-methionine(out)</text>
        <dbReference type="Rhea" id="RHEA:75479"/>
        <dbReference type="ChEBI" id="CHEBI:57856"/>
        <dbReference type="ChEBI" id="CHEBI:59789"/>
    </reaction>
</comment>
<evidence type="ECO:0000256" key="8">
    <source>
        <dbReference type="ARBA" id="ARBA00023128"/>
    </source>
</evidence>
<evidence type="ECO:0000256" key="4">
    <source>
        <dbReference type="ARBA" id="ARBA00022692"/>
    </source>
</evidence>
<evidence type="ECO:0000256" key="6">
    <source>
        <dbReference type="ARBA" id="ARBA00022792"/>
    </source>
</evidence>
<dbReference type="OMA" id="IGPRTMW"/>
<evidence type="ECO:0000313" key="17">
    <source>
        <dbReference type="Ensembl" id="ENSCSAVP00000001857.1"/>
    </source>
</evidence>
<dbReference type="eggNOG" id="KOG0768">
    <property type="taxonomic scope" value="Eukaryota"/>
</dbReference>
<organism evidence="17 18">
    <name type="scientific">Ciona savignyi</name>
    <name type="common">Pacific transparent sea squirt</name>
    <dbReference type="NCBI Taxonomy" id="51511"/>
    <lineage>
        <taxon>Eukaryota</taxon>
        <taxon>Metazoa</taxon>
        <taxon>Chordata</taxon>
        <taxon>Tunicata</taxon>
        <taxon>Ascidiacea</taxon>
        <taxon>Phlebobranchia</taxon>
        <taxon>Cionidae</taxon>
        <taxon>Ciona</taxon>
    </lineage>
</organism>
<sequence>MVSEWTAALVSGAVAGLSVDITLFPVDTIKTRLQSKGGFIKSGGFKRIYSGIGPAALGSAPGAAVFFTIYDSTRSRLNRSDDSPLRQLVVNMVAASVGEVVACLVRVPVEVIKQRTQVASHMSSTRIFLSCIRSEGIRGMYRGYHSTVLREIPFSLIQFPLWEYLKLSVARSRGGDSPEPLESALCGFISGGIAAAVTTPLDVAKTRIMLAQRSDVAAAGNIIHVMNDVWRTGGFPALFSGVVPRVIWISVGGFVFLGMYDTTKHFLTSRTL</sequence>
<keyword evidence="7 16" id="KW-1133">Transmembrane helix</keyword>
<evidence type="ECO:0000256" key="1">
    <source>
        <dbReference type="ARBA" id="ARBA00004448"/>
    </source>
</evidence>
<proteinExistence type="inferred from homology"/>
<evidence type="ECO:0000256" key="5">
    <source>
        <dbReference type="ARBA" id="ARBA00022737"/>
    </source>
</evidence>
<dbReference type="FunCoup" id="H2Y959">
    <property type="interactions" value="51"/>
</dbReference>
<comment type="similarity">
    <text evidence="2 15">Belongs to the mitochondrial carrier (TC 2.A.29) family.</text>
</comment>
<name>H2Y959_CIOSA</name>
<dbReference type="Proteomes" id="UP000007875">
    <property type="component" value="Unassembled WGS sequence"/>
</dbReference>
<evidence type="ECO:0000256" key="11">
    <source>
        <dbReference type="ARBA" id="ARBA00037638"/>
    </source>
</evidence>
<dbReference type="InterPro" id="IPR018108">
    <property type="entry name" value="MCP_transmembrane"/>
</dbReference>
<keyword evidence="18" id="KW-1185">Reference proteome</keyword>
<reference evidence="17" key="3">
    <citation type="submission" date="2025-09" db="UniProtKB">
        <authorList>
            <consortium name="Ensembl"/>
        </authorList>
    </citation>
    <scope>IDENTIFICATION</scope>
</reference>
<dbReference type="SUPFAM" id="SSF103506">
    <property type="entry name" value="Mitochondrial carrier"/>
    <property type="match status" value="1"/>
</dbReference>
<dbReference type="PANTHER" id="PTHR45667">
    <property type="entry name" value="S-ADENOSYLMETHIONINE MITOCHONDRIAL CARRIER PROTEIN"/>
    <property type="match status" value="1"/>
</dbReference>
<comment type="function">
    <text evidence="11">Mitochondrial S-adenosyl-L-methionine/S-adenosyl-L-homocysteine antiporter. Mediates the exchange of cytosolic S-adenosyl-L-methionine, the predominant methyl-group donor for macromolecule methylation processes, for mitochondrial S-adenosylhomocysteine(SAH), a by-product of methylation reactions.</text>
</comment>
<keyword evidence="8" id="KW-0496">Mitochondrion</keyword>
<keyword evidence="3 15" id="KW-0813">Transport</keyword>
<evidence type="ECO:0000256" key="10">
    <source>
        <dbReference type="ARBA" id="ARBA00035847"/>
    </source>
</evidence>
<keyword evidence="5" id="KW-0677">Repeat</keyword>
<reference evidence="18" key="1">
    <citation type="submission" date="2003-08" db="EMBL/GenBank/DDBJ databases">
        <authorList>
            <person name="Birren B."/>
            <person name="Nusbaum C."/>
            <person name="Abebe A."/>
            <person name="Abouelleil A."/>
            <person name="Adekoya E."/>
            <person name="Ait-zahra M."/>
            <person name="Allen N."/>
            <person name="Allen T."/>
            <person name="An P."/>
            <person name="Anderson M."/>
            <person name="Anderson S."/>
            <person name="Arachchi H."/>
            <person name="Armbruster J."/>
            <person name="Bachantsang P."/>
            <person name="Baldwin J."/>
            <person name="Barry A."/>
            <person name="Bayul T."/>
            <person name="Blitshsteyn B."/>
            <person name="Bloom T."/>
            <person name="Blye J."/>
            <person name="Boguslavskiy L."/>
            <person name="Borowsky M."/>
            <person name="Boukhgalter B."/>
            <person name="Brunache A."/>
            <person name="Butler J."/>
            <person name="Calixte N."/>
            <person name="Calvo S."/>
            <person name="Camarata J."/>
            <person name="Campo K."/>
            <person name="Chang J."/>
            <person name="Cheshatsang Y."/>
            <person name="Citroen M."/>
            <person name="Collymore A."/>
            <person name="Considine T."/>
            <person name="Cook A."/>
            <person name="Cooke P."/>
            <person name="Corum B."/>
            <person name="Cuomo C."/>
            <person name="David R."/>
            <person name="Dawoe T."/>
            <person name="Degray S."/>
            <person name="Dodge S."/>
            <person name="Dooley K."/>
            <person name="Dorje P."/>
            <person name="Dorjee K."/>
            <person name="Dorris L."/>
            <person name="Duffey N."/>
            <person name="Dupes A."/>
            <person name="Elkins T."/>
            <person name="Engels R."/>
            <person name="Erickson J."/>
            <person name="Farina A."/>
            <person name="Faro S."/>
            <person name="Ferreira P."/>
            <person name="Fischer H."/>
            <person name="Fitzgerald M."/>
            <person name="Foley K."/>
            <person name="Gage D."/>
            <person name="Galagan J."/>
            <person name="Gearin G."/>
            <person name="Gnerre S."/>
            <person name="Gnirke A."/>
            <person name="Goyette A."/>
            <person name="Graham J."/>
            <person name="Grandbois E."/>
            <person name="Gyaltsen K."/>
            <person name="Hafez N."/>
            <person name="Hagopian D."/>
            <person name="Hagos B."/>
            <person name="Hall J."/>
            <person name="Hatcher B."/>
            <person name="Heller A."/>
            <person name="Higgins H."/>
            <person name="Honan T."/>
            <person name="Horn A."/>
            <person name="Houde N."/>
            <person name="Hughes L."/>
            <person name="Hulme W."/>
            <person name="Husby E."/>
            <person name="Iliev I."/>
            <person name="Jaffe D."/>
            <person name="Jones C."/>
            <person name="Kamal M."/>
            <person name="Kamat A."/>
            <person name="Kamvysselis M."/>
            <person name="Karlsson E."/>
            <person name="Kells C."/>
            <person name="Kieu A."/>
            <person name="Kisner P."/>
            <person name="Kodira C."/>
            <person name="Kulbokas E."/>
            <person name="Labutti K."/>
            <person name="Lama D."/>
            <person name="Landers T."/>
            <person name="Leger J."/>
            <person name="Levine S."/>
            <person name="Lewis D."/>
            <person name="Lewis T."/>
            <person name="Lindblad-toh K."/>
            <person name="Liu X."/>
            <person name="Lokyitsang T."/>
            <person name="Lokyitsang Y."/>
            <person name="Lucien O."/>
            <person name="Lui A."/>
            <person name="Ma L.J."/>
            <person name="Mabbitt R."/>
            <person name="Macdonald J."/>
            <person name="Maclean C."/>
            <person name="Major J."/>
            <person name="Manning J."/>
            <person name="Marabella R."/>
            <person name="Maru K."/>
            <person name="Matthews C."/>
            <person name="Mauceli E."/>
            <person name="Mccarthy M."/>
            <person name="Mcdonough S."/>
            <person name="Mcghee T."/>
            <person name="Meldrim J."/>
            <person name="Meneus L."/>
            <person name="Mesirov J."/>
            <person name="Mihalev A."/>
            <person name="Mihova T."/>
            <person name="Mikkelsen T."/>
            <person name="Mlenga V."/>
            <person name="Moru K."/>
            <person name="Mozes J."/>
            <person name="Mulrain L."/>
            <person name="Munson G."/>
            <person name="Naylor J."/>
            <person name="Newes C."/>
            <person name="Nguyen C."/>
            <person name="Nguyen N."/>
            <person name="Nguyen T."/>
            <person name="Nicol R."/>
            <person name="Nielsen C."/>
            <person name="Nizzari M."/>
            <person name="Norbu C."/>
            <person name="Norbu N."/>
            <person name="O'donnell P."/>
            <person name="Okoawo O."/>
            <person name="O'leary S."/>
            <person name="Omotosho B."/>
            <person name="O'neill K."/>
            <person name="Osman S."/>
            <person name="Parker S."/>
            <person name="Perrin D."/>
            <person name="Phunkhang P."/>
            <person name="Piqani B."/>
            <person name="Purcell S."/>
            <person name="Rachupka T."/>
            <person name="Ramasamy U."/>
            <person name="Rameau R."/>
            <person name="Ray V."/>
            <person name="Raymond C."/>
            <person name="Retta R."/>
            <person name="Richardson S."/>
            <person name="Rise C."/>
            <person name="Rodriguez J."/>
            <person name="Rogers J."/>
            <person name="Rogov P."/>
            <person name="Rutman M."/>
            <person name="Schupbach R."/>
            <person name="Seaman C."/>
            <person name="Settipalli S."/>
            <person name="Sharpe T."/>
            <person name="Sheridan J."/>
            <person name="Sherpa N."/>
            <person name="Shi J."/>
            <person name="Smirnov S."/>
            <person name="Smith C."/>
            <person name="Sougnez C."/>
            <person name="Spencer B."/>
            <person name="Stalker J."/>
            <person name="Stange-thomann N."/>
            <person name="Stavropoulos S."/>
            <person name="Stetson K."/>
            <person name="Stone C."/>
            <person name="Stone S."/>
            <person name="Stubbs M."/>
            <person name="Talamas J."/>
            <person name="Tchuinga P."/>
            <person name="Tenzing P."/>
            <person name="Tesfaye S."/>
            <person name="Theodore J."/>
            <person name="Thoulutsang Y."/>
            <person name="Topham K."/>
            <person name="Towey S."/>
            <person name="Tsamla T."/>
            <person name="Tsomo N."/>
            <person name="Vallee D."/>
            <person name="Vassiliev H."/>
            <person name="Venkataraman V."/>
            <person name="Vinson J."/>
            <person name="Vo A."/>
            <person name="Wade C."/>
            <person name="Wang S."/>
            <person name="Wangchuk T."/>
            <person name="Wangdi T."/>
            <person name="Whittaker C."/>
            <person name="Wilkinson J."/>
            <person name="Wu Y."/>
            <person name="Wyman D."/>
            <person name="Yadav S."/>
            <person name="Yang S."/>
            <person name="Yang X."/>
            <person name="Yeager S."/>
            <person name="Yee E."/>
            <person name="Young G."/>
            <person name="Zainoun J."/>
            <person name="Zembeck L."/>
            <person name="Zimmer A."/>
            <person name="Zody M."/>
            <person name="Lander E."/>
        </authorList>
    </citation>
    <scope>NUCLEOTIDE SEQUENCE [LARGE SCALE GENOMIC DNA]</scope>
</reference>
<feature type="transmembrane region" description="Helical" evidence="16">
    <location>
        <begin position="89"/>
        <end position="107"/>
    </location>
</feature>
<keyword evidence="6" id="KW-0999">Mitochondrion inner membrane</keyword>
<dbReference type="InterPro" id="IPR023395">
    <property type="entry name" value="MCP_dom_sf"/>
</dbReference>
<keyword evidence="4 14" id="KW-0812">Transmembrane</keyword>
<evidence type="ECO:0000256" key="9">
    <source>
        <dbReference type="ARBA" id="ARBA00023136"/>
    </source>
</evidence>
<accession>H2Y959</accession>
<dbReference type="STRING" id="51511.ENSCSAVP00000001857"/>
<keyword evidence="9 14" id="KW-0472">Membrane</keyword>
<dbReference type="Ensembl" id="ENSCSAVT00000001890.1">
    <property type="protein sequence ID" value="ENSCSAVP00000001857.1"/>
    <property type="gene ID" value="ENSCSAVG00000001088.1"/>
</dbReference>
<reference evidence="17" key="2">
    <citation type="submission" date="2025-08" db="UniProtKB">
        <authorList>
            <consortium name="Ensembl"/>
        </authorList>
    </citation>
    <scope>IDENTIFICATION</scope>
</reference>
<dbReference type="AlphaFoldDB" id="H2Y959"/>
<evidence type="ECO:0000256" key="15">
    <source>
        <dbReference type="RuleBase" id="RU000488"/>
    </source>
</evidence>
<comment type="subcellular location">
    <subcellularLocation>
        <location evidence="1">Mitochondrion inner membrane</location>
        <topology evidence="1">Multi-pass membrane protein</topology>
    </subcellularLocation>
</comment>
<evidence type="ECO:0000256" key="14">
    <source>
        <dbReference type="PROSITE-ProRule" id="PRU00282"/>
    </source>
</evidence>
<dbReference type="Gene3D" id="1.50.40.10">
    <property type="entry name" value="Mitochondrial carrier domain"/>
    <property type="match status" value="1"/>
</dbReference>
<feature type="transmembrane region" description="Helical" evidence="16">
    <location>
        <begin position="47"/>
        <end position="69"/>
    </location>
</feature>
<evidence type="ECO:0000256" key="16">
    <source>
        <dbReference type="SAM" id="Phobius"/>
    </source>
</evidence>
<evidence type="ECO:0000313" key="18">
    <source>
        <dbReference type="Proteomes" id="UP000007875"/>
    </source>
</evidence>
<feature type="repeat" description="Solcar" evidence="14">
    <location>
        <begin position="3"/>
        <end position="76"/>
    </location>
</feature>
<dbReference type="InParanoid" id="H2Y959"/>
<feature type="repeat" description="Solcar" evidence="14">
    <location>
        <begin position="86"/>
        <end position="168"/>
    </location>
</feature>
<feature type="transmembrane region" description="Helical" evidence="16">
    <location>
        <begin position="6"/>
        <end position="26"/>
    </location>
</feature>
<dbReference type="FunFam" id="1.50.40.10:FF:000018">
    <property type="entry name" value="S-adenosylmethionine mitochondrial carrier protein-like"/>
    <property type="match status" value="1"/>
</dbReference>
<dbReference type="GeneTree" id="ENSGT00550000074950"/>
<evidence type="ECO:0000256" key="12">
    <source>
        <dbReference type="ARBA" id="ARBA00039950"/>
    </source>
</evidence>
<evidence type="ECO:0000256" key="7">
    <source>
        <dbReference type="ARBA" id="ARBA00022989"/>
    </source>
</evidence>
<dbReference type="GO" id="GO:0005743">
    <property type="term" value="C:mitochondrial inner membrane"/>
    <property type="evidence" value="ECO:0007669"/>
    <property type="project" value="UniProtKB-SubCell"/>
</dbReference>
<feature type="repeat" description="Solcar" evidence="14">
    <location>
        <begin position="178"/>
        <end position="266"/>
    </location>
</feature>
<dbReference type="HOGENOM" id="CLU_015166_3_0_1"/>
<evidence type="ECO:0000256" key="2">
    <source>
        <dbReference type="ARBA" id="ARBA00006375"/>
    </source>
</evidence>